<dbReference type="Proteomes" id="UP000887540">
    <property type="component" value="Unplaced"/>
</dbReference>
<proteinExistence type="predicted"/>
<organism evidence="2 3">
    <name type="scientific">Acrobeloides nanus</name>
    <dbReference type="NCBI Taxonomy" id="290746"/>
    <lineage>
        <taxon>Eukaryota</taxon>
        <taxon>Metazoa</taxon>
        <taxon>Ecdysozoa</taxon>
        <taxon>Nematoda</taxon>
        <taxon>Chromadorea</taxon>
        <taxon>Rhabditida</taxon>
        <taxon>Tylenchina</taxon>
        <taxon>Cephalobomorpha</taxon>
        <taxon>Cephaloboidea</taxon>
        <taxon>Cephalobidae</taxon>
        <taxon>Acrobeloides</taxon>
    </lineage>
</organism>
<reference evidence="3" key="1">
    <citation type="submission" date="2022-11" db="UniProtKB">
        <authorList>
            <consortium name="WormBaseParasite"/>
        </authorList>
    </citation>
    <scope>IDENTIFICATION</scope>
</reference>
<feature type="region of interest" description="Disordered" evidence="1">
    <location>
        <begin position="1"/>
        <end position="40"/>
    </location>
</feature>
<sequence>MQRNNNSRRESMMRRSGSRSQQRPRPSEDGGRAPVADWDPLSTDDIILPVILNVDWRQWDFGRSAL</sequence>
<dbReference type="AlphaFoldDB" id="A0A914CNB9"/>
<evidence type="ECO:0000313" key="2">
    <source>
        <dbReference type="Proteomes" id="UP000887540"/>
    </source>
</evidence>
<keyword evidence="2" id="KW-1185">Reference proteome</keyword>
<evidence type="ECO:0000313" key="3">
    <source>
        <dbReference type="WBParaSite" id="ACRNAN_scaffold1271.g10104.t1"/>
    </source>
</evidence>
<evidence type="ECO:0000256" key="1">
    <source>
        <dbReference type="SAM" id="MobiDB-lite"/>
    </source>
</evidence>
<dbReference type="WBParaSite" id="ACRNAN_scaffold1271.g10104.t1">
    <property type="protein sequence ID" value="ACRNAN_scaffold1271.g10104.t1"/>
    <property type="gene ID" value="ACRNAN_scaffold1271.g10104"/>
</dbReference>
<feature type="compositionally biased region" description="Low complexity" evidence="1">
    <location>
        <begin position="14"/>
        <end position="24"/>
    </location>
</feature>
<name>A0A914CNB9_9BILA</name>
<accession>A0A914CNB9</accession>
<protein>
    <submittedName>
        <fullName evidence="3">Uncharacterized protein</fullName>
    </submittedName>
</protein>